<comment type="caution">
    <text evidence="6">The sequence shown here is derived from an EMBL/GenBank/DDBJ whole genome shotgun (WGS) entry which is preliminary data.</text>
</comment>
<keyword evidence="1" id="KW-0805">Transcription regulation</keyword>
<keyword evidence="2 4" id="KW-0238">DNA-binding</keyword>
<feature type="DNA-binding region" description="H-T-H motif" evidence="4">
    <location>
        <begin position="29"/>
        <end position="48"/>
    </location>
</feature>
<dbReference type="InterPro" id="IPR050109">
    <property type="entry name" value="HTH-type_TetR-like_transc_reg"/>
</dbReference>
<dbReference type="PANTHER" id="PTHR30055:SF238">
    <property type="entry name" value="MYCOFACTOCIN BIOSYNTHESIS TRANSCRIPTIONAL REGULATOR MFTR-RELATED"/>
    <property type="match status" value="1"/>
</dbReference>
<protein>
    <submittedName>
        <fullName evidence="6">TetR family transcriptional regulator</fullName>
    </submittedName>
</protein>
<keyword evidence="7" id="KW-1185">Reference proteome</keyword>
<feature type="domain" description="HTH tetR-type" evidence="5">
    <location>
        <begin position="6"/>
        <end position="66"/>
    </location>
</feature>
<organism evidence="6 7">
    <name type="scientific">Paractinoplanes deccanensis</name>
    <dbReference type="NCBI Taxonomy" id="113561"/>
    <lineage>
        <taxon>Bacteria</taxon>
        <taxon>Bacillati</taxon>
        <taxon>Actinomycetota</taxon>
        <taxon>Actinomycetes</taxon>
        <taxon>Micromonosporales</taxon>
        <taxon>Micromonosporaceae</taxon>
        <taxon>Paractinoplanes</taxon>
    </lineage>
</organism>
<dbReference type="PANTHER" id="PTHR30055">
    <property type="entry name" value="HTH-TYPE TRANSCRIPTIONAL REGULATOR RUTR"/>
    <property type="match status" value="1"/>
</dbReference>
<evidence type="ECO:0000256" key="2">
    <source>
        <dbReference type="ARBA" id="ARBA00023125"/>
    </source>
</evidence>
<gene>
    <name evidence="6" type="ORF">Ade02nite_41770</name>
</gene>
<reference evidence="6 7" key="1">
    <citation type="submission" date="2021-01" db="EMBL/GenBank/DDBJ databases">
        <title>Whole genome shotgun sequence of Actinoplanes deccanensis NBRC 13994.</title>
        <authorList>
            <person name="Komaki H."/>
            <person name="Tamura T."/>
        </authorList>
    </citation>
    <scope>NUCLEOTIDE SEQUENCE [LARGE SCALE GENOMIC DNA]</scope>
    <source>
        <strain evidence="6 7">NBRC 13994</strain>
    </source>
</reference>
<proteinExistence type="predicted"/>
<dbReference type="InterPro" id="IPR023772">
    <property type="entry name" value="DNA-bd_HTH_TetR-type_CS"/>
</dbReference>
<evidence type="ECO:0000259" key="5">
    <source>
        <dbReference type="PROSITE" id="PS50977"/>
    </source>
</evidence>
<dbReference type="InterPro" id="IPR009057">
    <property type="entry name" value="Homeodomain-like_sf"/>
</dbReference>
<dbReference type="InterPro" id="IPR001647">
    <property type="entry name" value="HTH_TetR"/>
</dbReference>
<dbReference type="SUPFAM" id="SSF46689">
    <property type="entry name" value="Homeodomain-like"/>
    <property type="match status" value="1"/>
</dbReference>
<accession>A0ABQ3Y6B3</accession>
<evidence type="ECO:0000256" key="1">
    <source>
        <dbReference type="ARBA" id="ARBA00023015"/>
    </source>
</evidence>
<dbReference type="PRINTS" id="PR00455">
    <property type="entry name" value="HTHTETR"/>
</dbReference>
<evidence type="ECO:0000256" key="4">
    <source>
        <dbReference type="PROSITE-ProRule" id="PRU00335"/>
    </source>
</evidence>
<evidence type="ECO:0000313" key="6">
    <source>
        <dbReference type="EMBL" id="GID75536.1"/>
    </source>
</evidence>
<evidence type="ECO:0000313" key="7">
    <source>
        <dbReference type="Proteomes" id="UP000609879"/>
    </source>
</evidence>
<dbReference type="Proteomes" id="UP000609879">
    <property type="component" value="Unassembled WGS sequence"/>
</dbReference>
<dbReference type="Pfam" id="PF00440">
    <property type="entry name" value="TetR_N"/>
    <property type="match status" value="1"/>
</dbReference>
<dbReference type="PROSITE" id="PS50977">
    <property type="entry name" value="HTH_TETR_2"/>
    <property type="match status" value="1"/>
</dbReference>
<evidence type="ECO:0000256" key="3">
    <source>
        <dbReference type="ARBA" id="ARBA00023163"/>
    </source>
</evidence>
<dbReference type="Gene3D" id="1.10.357.10">
    <property type="entry name" value="Tetracycline Repressor, domain 2"/>
    <property type="match status" value="1"/>
</dbReference>
<sequence length="187" mass="20935">MSRWRPDARERLERAAVDLFLEQGFAATTVPQITARAGLTTRTFFRHFADKREVLFGGSEIPAMVSRMFEEAPPDAGPMAIVVEGLRSVIAARFEGRREELRVRRGIIRSDPGLRERELHKRDALSEAIRDGFRARGVEPTQAALLAETAVTLLFVSVERWLDDDGDRGLFTIVEEALASLREAISG</sequence>
<keyword evidence="3" id="KW-0804">Transcription</keyword>
<dbReference type="EMBL" id="BOMI01000081">
    <property type="protein sequence ID" value="GID75536.1"/>
    <property type="molecule type" value="Genomic_DNA"/>
</dbReference>
<name>A0ABQ3Y6B3_9ACTN</name>
<dbReference type="RefSeq" id="WP_203766086.1">
    <property type="nucleotide sequence ID" value="NZ_BAAABO010000016.1"/>
</dbReference>
<dbReference type="PROSITE" id="PS01081">
    <property type="entry name" value="HTH_TETR_1"/>
    <property type="match status" value="1"/>
</dbReference>